<dbReference type="EMBL" id="NBYO01000001">
    <property type="protein sequence ID" value="OXT02577.1"/>
    <property type="molecule type" value="Genomic_DNA"/>
</dbReference>
<organism evidence="1 2">
    <name type="scientific">Notoacmeibacter marinus</name>
    <dbReference type="NCBI Taxonomy" id="1876515"/>
    <lineage>
        <taxon>Bacteria</taxon>
        <taxon>Pseudomonadati</taxon>
        <taxon>Pseudomonadota</taxon>
        <taxon>Alphaproteobacteria</taxon>
        <taxon>Hyphomicrobiales</taxon>
        <taxon>Notoacmeibacteraceae</taxon>
        <taxon>Notoacmeibacter</taxon>
    </lineage>
</organism>
<name>A0A231V360_9HYPH</name>
<evidence type="ECO:0000313" key="2">
    <source>
        <dbReference type="Proteomes" id="UP000215405"/>
    </source>
</evidence>
<sequence>MTIPFADIAVDADAATEEEAHEIRMRRLAFALAYPFSHPDRSYVYLGDYGAAPLPDEPARWVLPDGAPKATHRAVEALAAFNFSTATAVLAAGSNAAPLQLTRKYMIHEDHLSSIVIPCLRLRVADHIACYTRQMAPYGSIPTMIVRHEGAASLFYVNFLDPHMLERLNHTEGLGTHYGLTKFGQIEGSGFAPIEGMPLYGYQGLAGPLPYRLDTTPAFDCRLPATSQRAMQERIIGALDLDVSVERFVLRNIYEPDHRADIVARLRDLEI</sequence>
<reference evidence="2" key="1">
    <citation type="journal article" date="2017" name="Int. J. Syst. Evol. Microbiol.">
        <title>Notoacmeibacter marinus gen. nov., sp. nov., isolated from the gut of a limpet and proposal of Notoacmeibacteraceae fam. nov. in the order Rhizobiales of the class Alphaproteobacteria.</title>
        <authorList>
            <person name="Huang Z."/>
            <person name="Guo F."/>
            <person name="Lai Q."/>
        </authorList>
    </citation>
    <scope>NUCLEOTIDE SEQUENCE [LARGE SCALE GENOMIC DNA]</scope>
    <source>
        <strain evidence="2">XMTR2A4</strain>
    </source>
</reference>
<proteinExistence type="predicted"/>
<comment type="caution">
    <text evidence="1">The sequence shown here is derived from an EMBL/GenBank/DDBJ whole genome shotgun (WGS) entry which is preliminary data.</text>
</comment>
<dbReference type="AlphaFoldDB" id="A0A231V360"/>
<dbReference type="Proteomes" id="UP000215405">
    <property type="component" value="Unassembled WGS sequence"/>
</dbReference>
<protein>
    <submittedName>
        <fullName evidence="1">Uncharacterized protein</fullName>
    </submittedName>
</protein>
<keyword evidence="2" id="KW-1185">Reference proteome</keyword>
<evidence type="ECO:0000313" key="1">
    <source>
        <dbReference type="EMBL" id="OXT02577.1"/>
    </source>
</evidence>
<accession>A0A231V360</accession>
<gene>
    <name evidence="1" type="ORF">B7H23_06710</name>
</gene>
<dbReference type="RefSeq" id="WP_094076528.1">
    <property type="nucleotide sequence ID" value="NZ_NBYO01000001.1"/>
</dbReference>